<evidence type="ECO:0000313" key="15">
    <source>
        <dbReference type="Proteomes" id="UP000562322"/>
    </source>
</evidence>
<comment type="similarity">
    <text evidence="2">Belongs to the DRC1 family.</text>
</comment>
<evidence type="ECO:0000256" key="11">
    <source>
        <dbReference type="SAM" id="MobiDB-lite"/>
    </source>
</evidence>
<dbReference type="GO" id="GO:0005858">
    <property type="term" value="C:axonemal dynein complex"/>
    <property type="evidence" value="ECO:0007669"/>
    <property type="project" value="InterPro"/>
</dbReference>
<dbReference type="EMBL" id="VXAV01008101">
    <property type="protein sequence ID" value="NXL91520.1"/>
    <property type="molecule type" value="Genomic_DNA"/>
</dbReference>
<feature type="non-terminal residue" evidence="14">
    <location>
        <position position="701"/>
    </location>
</feature>
<comment type="function">
    <text evidence="9">Component of the nexin-dynein regulatory complex (N-DRC) a key regulator of ciliary/flagellar motility which maintains the alignment and integrity of the distal axoneme and regulates microtubule sliding in motile axonemes. Plays a critical role in the assembly of N-DRC and also stabilizes the assembly of multiple inner dynein arms and radial spokes. Coassembles with CCDC65/DRC2 to form a central scaffold needed for assembly of the N-DRC and its attachment to the outer doublet microtubules.</text>
</comment>
<sequence>AARLDAQRRRALGEHEEPEEEAEKEEEERSSLKQVEESRQRLARLLFEGTQMLTNIQVAADLRETQRRAEQAELKLQRVEKLENEARSSAFKFEEIASKWELAKEMTIPQELWQLLNQQQQQCTLLLEAKNKLIGELQQELKNKDEQYMQAIQKQSEDIYLLLERMEEQIRTVMKTYRHKFRQIEKAFELERREMLDNNRKKWEEAIQAHNAKELEYLRARITKAEEFEKQLHQQRVQDEEEYNSMKVHLENDVQNLERQLQQTKAAYLMNQEKLEYNLHVLKKQDEENTIIRSQQKRKLNRLHSLLNKLRTKLVNQDKQFREENQSLAADCERITGQCREVQRRMRHFITSDAEKFMKVWLMNEEEAKGLVRKALDADRLIHTQQLGLPWEEPRHWFLSNVGPLRHYKTKRVATKLAAEVLTVGSGEGGKETTAKTEDRVTPLQNISKKTAKRILELVSDESGFLIERKLLRPLRALGKHERTLLRLDSIFSALEIDSEDDLYQLVDFFLKYKAEEGALSQHSLLATMRLMGCSGILPWLNRASCTAIRSPEGEHVTDVGEDRADGEASAQSDELKSPERLLGSLPSMHIHADDVLKILKAFVRGFDKLREEDSSAKEVPLVRDSSKDGEYWEALAHVIPEPKMKLWDALAVALEEYYNTLTRRANLLEEAAVLQQQNSELYLMLEGYMTSGVSAVSSSP</sequence>
<evidence type="ECO:0000259" key="12">
    <source>
        <dbReference type="Pfam" id="PF14772"/>
    </source>
</evidence>
<evidence type="ECO:0000313" key="14">
    <source>
        <dbReference type="EMBL" id="NXL91520.1"/>
    </source>
</evidence>
<proteinExistence type="inferred from homology"/>
<comment type="subcellular location">
    <subcellularLocation>
        <location evidence="1">Cytoplasm</location>
        <location evidence="1">Cytoskeleton</location>
        <location evidence="1">Flagellum axoneme</location>
    </subcellularLocation>
</comment>
<dbReference type="OrthoDB" id="10260459at2759"/>
<evidence type="ECO:0000256" key="2">
    <source>
        <dbReference type="ARBA" id="ARBA00009688"/>
    </source>
</evidence>
<dbReference type="Pfam" id="PF14775">
    <property type="entry name" value="NYD-SP28_assoc"/>
    <property type="match status" value="1"/>
</dbReference>
<organism evidence="14 15">
    <name type="scientific">Alectura lathami</name>
    <name type="common">Australian brush turkey</name>
    <dbReference type="NCBI Taxonomy" id="81907"/>
    <lineage>
        <taxon>Eukaryota</taxon>
        <taxon>Metazoa</taxon>
        <taxon>Chordata</taxon>
        <taxon>Craniata</taxon>
        <taxon>Vertebrata</taxon>
        <taxon>Euteleostomi</taxon>
        <taxon>Archelosauria</taxon>
        <taxon>Archosauria</taxon>
        <taxon>Dinosauria</taxon>
        <taxon>Saurischia</taxon>
        <taxon>Theropoda</taxon>
        <taxon>Coelurosauria</taxon>
        <taxon>Aves</taxon>
        <taxon>Neognathae</taxon>
        <taxon>Galloanserae</taxon>
        <taxon>Galliformes</taxon>
        <taxon>Megapodiidae</taxon>
        <taxon>Alectura</taxon>
    </lineage>
</organism>
<reference evidence="14 15" key="1">
    <citation type="submission" date="2019-09" db="EMBL/GenBank/DDBJ databases">
        <title>Bird 10,000 Genomes (B10K) Project - Family phase.</title>
        <authorList>
            <person name="Zhang G."/>
        </authorList>
    </citation>
    <scope>NUCLEOTIDE SEQUENCE [LARGE SCALE GENOMIC DNA]</scope>
    <source>
        <strain evidence="14">B10K-DU-001-39</strain>
        <tissue evidence="14">Muscle</tissue>
    </source>
</reference>
<feature type="compositionally biased region" description="Basic and acidic residues" evidence="11">
    <location>
        <begin position="554"/>
        <end position="567"/>
    </location>
</feature>
<keyword evidence="6" id="KW-0969">Cilium</keyword>
<dbReference type="InterPro" id="IPR029440">
    <property type="entry name" value="DRC1_C"/>
</dbReference>
<evidence type="ECO:0000256" key="9">
    <source>
        <dbReference type="ARBA" id="ARBA00046115"/>
    </source>
</evidence>
<feature type="compositionally biased region" description="Basic and acidic residues" evidence="11">
    <location>
        <begin position="1"/>
        <end position="15"/>
    </location>
</feature>
<feature type="coiled-coil region" evidence="10">
    <location>
        <begin position="127"/>
        <end position="169"/>
    </location>
</feature>
<keyword evidence="15" id="KW-1185">Reference proteome</keyword>
<name>A0A7L0WK81_ALELA</name>
<evidence type="ECO:0000256" key="7">
    <source>
        <dbReference type="ARBA" id="ARBA00023273"/>
    </source>
</evidence>
<evidence type="ECO:0000256" key="6">
    <source>
        <dbReference type="ARBA" id="ARBA00023069"/>
    </source>
</evidence>
<evidence type="ECO:0000256" key="8">
    <source>
        <dbReference type="ARBA" id="ARBA00031554"/>
    </source>
</evidence>
<gene>
    <name evidence="14" type="primary">Drc1</name>
    <name evidence="14" type="ORF">ALELAT_R01802</name>
</gene>
<feature type="coiled-coil region" evidence="10">
    <location>
        <begin position="55"/>
        <end position="89"/>
    </location>
</feature>
<evidence type="ECO:0000256" key="5">
    <source>
        <dbReference type="ARBA" id="ARBA00023054"/>
    </source>
</evidence>
<keyword evidence="4" id="KW-0282">Flagellum</keyword>
<comment type="caution">
    <text evidence="14">The sequence shown here is derived from an EMBL/GenBank/DDBJ whole genome shotgun (WGS) entry which is preliminary data.</text>
</comment>
<feature type="compositionally biased region" description="Acidic residues" evidence="11">
    <location>
        <begin position="16"/>
        <end position="26"/>
    </location>
</feature>
<feature type="region of interest" description="Disordered" evidence="11">
    <location>
        <begin position="554"/>
        <end position="577"/>
    </location>
</feature>
<dbReference type="GO" id="GO:0060285">
    <property type="term" value="P:cilium-dependent cell motility"/>
    <property type="evidence" value="ECO:0007669"/>
    <property type="project" value="TreeGrafter"/>
</dbReference>
<dbReference type="InterPro" id="IPR039750">
    <property type="entry name" value="DRC1/DRC2"/>
</dbReference>
<feature type="domain" description="Dynein regulatory complex protein 1 C-terminal" evidence="13">
    <location>
        <begin position="631"/>
        <end position="690"/>
    </location>
</feature>
<dbReference type="Pfam" id="PF14772">
    <property type="entry name" value="NYD-SP28"/>
    <property type="match status" value="1"/>
</dbReference>
<evidence type="ECO:0000259" key="13">
    <source>
        <dbReference type="Pfam" id="PF14775"/>
    </source>
</evidence>
<feature type="domain" description="Dynein regulatory complex protein 1/2 N-terminal" evidence="12">
    <location>
        <begin position="58"/>
        <end position="159"/>
    </location>
</feature>
<evidence type="ECO:0000256" key="3">
    <source>
        <dbReference type="ARBA" id="ARBA00013815"/>
    </source>
</evidence>
<feature type="region of interest" description="Disordered" evidence="11">
    <location>
        <begin position="1"/>
        <end position="35"/>
    </location>
</feature>
<evidence type="ECO:0000256" key="4">
    <source>
        <dbReference type="ARBA" id="ARBA00022846"/>
    </source>
</evidence>
<dbReference type="InterPro" id="IPR039505">
    <property type="entry name" value="DRC1/2_N"/>
</dbReference>
<keyword evidence="5 10" id="KW-0175">Coiled coil</keyword>
<protein>
    <recommendedName>
        <fullName evidence="3">Dynein regulatory complex protein 1</fullName>
    </recommendedName>
    <alternativeName>
        <fullName evidence="8">Coiled-coil domain-containing protein 164</fullName>
    </alternativeName>
</protein>
<dbReference type="AlphaFoldDB" id="A0A7L0WK81"/>
<evidence type="ECO:0000256" key="10">
    <source>
        <dbReference type="SAM" id="Coils"/>
    </source>
</evidence>
<dbReference type="PANTHER" id="PTHR21625">
    <property type="entry name" value="NYD-SP28 PROTEIN"/>
    <property type="match status" value="1"/>
</dbReference>
<dbReference type="GO" id="GO:0070286">
    <property type="term" value="P:axonemal dynein complex assembly"/>
    <property type="evidence" value="ECO:0007669"/>
    <property type="project" value="InterPro"/>
</dbReference>
<feature type="non-terminal residue" evidence="14">
    <location>
        <position position="1"/>
    </location>
</feature>
<dbReference type="PANTHER" id="PTHR21625:SF1">
    <property type="entry name" value="DYNEIN REGULATORY COMPLEX PROTEIN 1"/>
    <property type="match status" value="1"/>
</dbReference>
<feature type="coiled-coil region" evidence="10">
    <location>
        <begin position="240"/>
        <end position="313"/>
    </location>
</feature>
<accession>A0A7L0WK81</accession>
<dbReference type="Proteomes" id="UP000562322">
    <property type="component" value="Unassembled WGS sequence"/>
</dbReference>
<evidence type="ECO:0000256" key="1">
    <source>
        <dbReference type="ARBA" id="ARBA00004611"/>
    </source>
</evidence>
<keyword evidence="7" id="KW-0966">Cell projection</keyword>
<dbReference type="GO" id="GO:0003352">
    <property type="term" value="P:regulation of cilium movement"/>
    <property type="evidence" value="ECO:0007669"/>
    <property type="project" value="TreeGrafter"/>
</dbReference>